<gene>
    <name evidence="7" type="ORF">AGLY_004428</name>
</gene>
<dbReference type="PANTHER" id="PTHR45749:SF23">
    <property type="entry name" value="ZINC FINGER MYM-TYPE PROTEIN 1-LIKE"/>
    <property type="match status" value="1"/>
</dbReference>
<accession>A0A6G0U0D7</accession>
<evidence type="ECO:0000256" key="3">
    <source>
        <dbReference type="ARBA" id="ARBA00022692"/>
    </source>
</evidence>
<evidence type="ECO:0000256" key="2">
    <source>
        <dbReference type="ARBA" id="ARBA00022475"/>
    </source>
</evidence>
<evidence type="ECO:0000256" key="1">
    <source>
        <dbReference type="ARBA" id="ARBA00004651"/>
    </source>
</evidence>
<dbReference type="OrthoDB" id="6478931at2759"/>
<dbReference type="GO" id="GO:0005886">
    <property type="term" value="C:plasma membrane"/>
    <property type="evidence" value="ECO:0007669"/>
    <property type="project" value="UniProtKB-SubCell"/>
</dbReference>
<comment type="subcellular location">
    <subcellularLocation>
        <location evidence="1">Cell membrane</location>
        <topology evidence="1">Multi-pass membrane protein</topology>
    </subcellularLocation>
</comment>
<evidence type="ECO:0000313" key="7">
    <source>
        <dbReference type="EMBL" id="KAE9541183.1"/>
    </source>
</evidence>
<dbReference type="EMBL" id="VYZN01000013">
    <property type="protein sequence ID" value="KAE9541183.1"/>
    <property type="molecule type" value="Genomic_DNA"/>
</dbReference>
<keyword evidence="3 6" id="KW-0812">Transmembrane</keyword>
<feature type="transmembrane region" description="Helical" evidence="6">
    <location>
        <begin position="885"/>
        <end position="910"/>
    </location>
</feature>
<keyword evidence="8" id="KW-1185">Reference proteome</keyword>
<dbReference type="SUPFAM" id="SSF53098">
    <property type="entry name" value="Ribonuclease H-like"/>
    <property type="match status" value="1"/>
</dbReference>
<protein>
    <submittedName>
        <fullName evidence="7">Uncharacterized protein</fullName>
    </submittedName>
</protein>
<dbReference type="GO" id="GO:0050909">
    <property type="term" value="P:sensory perception of taste"/>
    <property type="evidence" value="ECO:0007669"/>
    <property type="project" value="InterPro"/>
</dbReference>
<dbReference type="AlphaFoldDB" id="A0A6G0U0D7"/>
<keyword evidence="2" id="KW-1003">Cell membrane</keyword>
<organism evidence="7 8">
    <name type="scientific">Aphis glycines</name>
    <name type="common">Soybean aphid</name>
    <dbReference type="NCBI Taxonomy" id="307491"/>
    <lineage>
        <taxon>Eukaryota</taxon>
        <taxon>Metazoa</taxon>
        <taxon>Ecdysozoa</taxon>
        <taxon>Arthropoda</taxon>
        <taxon>Hexapoda</taxon>
        <taxon>Insecta</taxon>
        <taxon>Pterygota</taxon>
        <taxon>Neoptera</taxon>
        <taxon>Paraneoptera</taxon>
        <taxon>Hemiptera</taxon>
        <taxon>Sternorrhyncha</taxon>
        <taxon>Aphidomorpha</taxon>
        <taxon>Aphidoidea</taxon>
        <taxon>Aphididae</taxon>
        <taxon>Aphidini</taxon>
        <taxon>Aphis</taxon>
        <taxon>Aphis</taxon>
    </lineage>
</organism>
<proteinExistence type="predicted"/>
<feature type="transmembrane region" description="Helical" evidence="6">
    <location>
        <begin position="690"/>
        <end position="709"/>
    </location>
</feature>
<evidence type="ECO:0000256" key="6">
    <source>
        <dbReference type="SAM" id="Phobius"/>
    </source>
</evidence>
<feature type="transmembrane region" description="Helical" evidence="6">
    <location>
        <begin position="962"/>
        <end position="980"/>
    </location>
</feature>
<dbReference type="InterPro" id="IPR012337">
    <property type="entry name" value="RNaseH-like_sf"/>
</dbReference>
<sequence>MSDKRIKLSGAAYKKAAKEKLEKTDNLLRKIPKLNSYFAVTNPEKTESELKKNSTKKIDKIESCLAGAYEIQSNQIDVQIDNKNAEEATSTNEQQTGIIKSSFHIPVSDPAKWNFDSNSINFLLANPPKLDLHKLSFAETKRIIASRGLAFRGDNQTFGSKQNGNYLGCLELLAKFDPFLSAHIVKYGNKGKGNVSYLSSTICDEFIMLMMDSTPDITTHDQLTIAVRYNTKEGKPVEHFLGFMSSVRHKGSDMELAILKKFSELNINLKYCRGQSYDNASNMSGLYNGLQSRIKSHSTTAFFVPCSAHSLNLIGSNAADTTQEETIFFFNCQALFNFFSASTYRWNILCKIINNSSDCVQIKKMCATCWSSRYDVCKALFNGYEKVLSALKAIRDDEEQKKKLDMKLLLFLIRFNMTSVTLQSIDIDLITVVTLYKSLETYLEDIRNKFDFFLEQAKIMSSEECFSWEISRKKTRKRCFGENETDEAVLKSMMESMDTDNIRGSAKNLVQLYSEVLDSTFIEEAVQFKSILSFFSTQEKSSFINLLKFLTDSPLLSSFPNVTTACIYYIEAIRAAQIMFDLKRFGVIFFDSNNDDNIYQTVYSIMLLTTGVIQIIMYSLVNQLFDDWSKAFSMSLTAVTISAGIIASLISKMIVIYNVKYKKYQKFKTTLEGFEIYIPMNTIAWKHIKYFSFTMIFLCMIVTVPINGLKLFYLFHNHTNPILMTIYFFFYYVHNFSMICTELHFAIQCFVVYTKFRDINEKLIQINCEQKYFDYSVSVQYPFTASCRVTTAKNTDDTSSFSVILYEKDFYCPKDKRYLLANTIELLRIKHWLSREAIDDLKCLFGFQMGLSIVILGITTLFDMYTQLFYSYANSSFNKSLFRTTVLFIGWMLQYSLRLCLIVITTHTTIQQAVKTKKLIAKMSNRHTDINTKEELQLFYNQLTVCSPEFTVFDILTIKNSLITSMMCAGATYILILVQFHSDRTKNYKDHYLFHSS</sequence>
<reference evidence="7 8" key="1">
    <citation type="submission" date="2019-08" db="EMBL/GenBank/DDBJ databases">
        <title>The genome of the soybean aphid Biotype 1, its phylome, world population structure and adaptation to the North American continent.</title>
        <authorList>
            <person name="Giordano R."/>
            <person name="Donthu R.K."/>
            <person name="Hernandez A.G."/>
            <person name="Wright C.L."/>
            <person name="Zimin A.V."/>
        </authorList>
    </citation>
    <scope>NUCLEOTIDE SEQUENCE [LARGE SCALE GENOMIC DNA]</scope>
    <source>
        <tissue evidence="7">Whole aphids</tissue>
    </source>
</reference>
<evidence type="ECO:0000256" key="5">
    <source>
        <dbReference type="ARBA" id="ARBA00023136"/>
    </source>
</evidence>
<feature type="transmembrane region" description="Helical" evidence="6">
    <location>
        <begin position="729"/>
        <end position="753"/>
    </location>
</feature>
<feature type="transmembrane region" description="Helical" evidence="6">
    <location>
        <begin position="843"/>
        <end position="865"/>
    </location>
</feature>
<dbReference type="Pfam" id="PF08395">
    <property type="entry name" value="7tm_7"/>
    <property type="match status" value="1"/>
</dbReference>
<comment type="caution">
    <text evidence="7">The sequence shown here is derived from an EMBL/GenBank/DDBJ whole genome shotgun (WGS) entry which is preliminary data.</text>
</comment>
<dbReference type="PANTHER" id="PTHR45749">
    <property type="match status" value="1"/>
</dbReference>
<name>A0A6G0U0D7_APHGL</name>
<evidence type="ECO:0000256" key="4">
    <source>
        <dbReference type="ARBA" id="ARBA00022989"/>
    </source>
</evidence>
<dbReference type="InterPro" id="IPR013604">
    <property type="entry name" value="7TM_chemorcpt"/>
</dbReference>
<evidence type="ECO:0000313" key="8">
    <source>
        <dbReference type="Proteomes" id="UP000475862"/>
    </source>
</evidence>
<dbReference type="Proteomes" id="UP000475862">
    <property type="component" value="Unassembled WGS sequence"/>
</dbReference>
<keyword evidence="5 6" id="KW-0472">Membrane</keyword>
<keyword evidence="4 6" id="KW-1133">Transmembrane helix</keyword>
<feature type="transmembrane region" description="Helical" evidence="6">
    <location>
        <begin position="602"/>
        <end position="621"/>
    </location>
</feature>
<feature type="transmembrane region" description="Helical" evidence="6">
    <location>
        <begin position="633"/>
        <end position="659"/>
    </location>
</feature>